<dbReference type="InterPro" id="IPR013538">
    <property type="entry name" value="ASHA1/2-like_C"/>
</dbReference>
<evidence type="ECO:0000256" key="1">
    <source>
        <dbReference type="ARBA" id="ARBA00006817"/>
    </source>
</evidence>
<dbReference type="InterPro" id="IPR023393">
    <property type="entry name" value="START-like_dom_sf"/>
</dbReference>
<keyword evidence="4" id="KW-1185">Reference proteome</keyword>
<dbReference type="Pfam" id="PF08327">
    <property type="entry name" value="AHSA1"/>
    <property type="match status" value="1"/>
</dbReference>
<proteinExistence type="inferred from homology"/>
<dbReference type="Proteomes" id="UP000681027">
    <property type="component" value="Unassembled WGS sequence"/>
</dbReference>
<feature type="domain" description="Activator of Hsp90 ATPase homologue 1/2-like C-terminal" evidence="2">
    <location>
        <begin position="5"/>
        <end position="90"/>
    </location>
</feature>
<dbReference type="RefSeq" id="WP_213101471.1">
    <property type="nucleotide sequence ID" value="NZ_JAGYPM010000002.1"/>
</dbReference>
<name>A0ABS5NQ88_9BACI</name>
<dbReference type="Gene3D" id="3.30.530.20">
    <property type="match status" value="1"/>
</dbReference>
<reference evidence="3 4" key="1">
    <citation type="submission" date="2021-05" db="EMBL/GenBank/DDBJ databases">
        <title>Novel Bacillus species.</title>
        <authorList>
            <person name="Liu G."/>
        </authorList>
    </citation>
    <scope>NUCLEOTIDE SEQUENCE [LARGE SCALE GENOMIC DNA]</scope>
    <source>
        <strain evidence="3 4">FJAT-49705</strain>
    </source>
</reference>
<evidence type="ECO:0000313" key="3">
    <source>
        <dbReference type="EMBL" id="MBS4189977.1"/>
    </source>
</evidence>
<organism evidence="3 4">
    <name type="scientific">Cytobacillus citreus</name>
    <dbReference type="NCBI Taxonomy" id="2833586"/>
    <lineage>
        <taxon>Bacteria</taxon>
        <taxon>Bacillati</taxon>
        <taxon>Bacillota</taxon>
        <taxon>Bacilli</taxon>
        <taxon>Bacillales</taxon>
        <taxon>Bacillaceae</taxon>
        <taxon>Cytobacillus</taxon>
    </lineage>
</organism>
<comment type="similarity">
    <text evidence="1">Belongs to the AHA1 family.</text>
</comment>
<evidence type="ECO:0000313" key="4">
    <source>
        <dbReference type="Proteomes" id="UP000681027"/>
    </source>
</evidence>
<protein>
    <submittedName>
        <fullName evidence="3">SRPBCC domain-containing protein</fullName>
    </submittedName>
</protein>
<gene>
    <name evidence="3" type="ORF">KHA94_07125</name>
</gene>
<comment type="caution">
    <text evidence="3">The sequence shown here is derived from an EMBL/GenBank/DDBJ whole genome shotgun (WGS) entry which is preliminary data.</text>
</comment>
<dbReference type="CDD" id="cd07814">
    <property type="entry name" value="SRPBCC_CalC_Aha1-like"/>
    <property type="match status" value="1"/>
</dbReference>
<dbReference type="EMBL" id="JAGYPM010000002">
    <property type="protein sequence ID" value="MBS4189977.1"/>
    <property type="molecule type" value="Genomic_DNA"/>
</dbReference>
<evidence type="ECO:0000259" key="2">
    <source>
        <dbReference type="Pfam" id="PF08327"/>
    </source>
</evidence>
<accession>A0ABS5NQ88</accession>
<dbReference type="SUPFAM" id="SSF55961">
    <property type="entry name" value="Bet v1-like"/>
    <property type="match status" value="1"/>
</dbReference>
<sequence length="100" mass="11532">MNTKGCKITRFVAEKELQFTWKGPDQFTDIMNHENELTKVTIHFETINEDSTKVIVEHSGFKDDERWLEAFNWHQMAWSGVLGSLKSALEKGEGNLCCQP</sequence>